<feature type="domain" description="HTH cro/C1-type" evidence="1">
    <location>
        <begin position="4"/>
        <end position="63"/>
    </location>
</feature>
<protein>
    <submittedName>
        <fullName evidence="2 3">Transcriptional regulator</fullName>
    </submittedName>
</protein>
<accession>A0A263HF38</accession>
<dbReference type="PROSITE" id="PS50943">
    <property type="entry name" value="HTH_CROC1"/>
    <property type="match status" value="1"/>
</dbReference>
<dbReference type="InterPro" id="IPR010982">
    <property type="entry name" value="Lambda_DNA-bd_dom_sf"/>
</dbReference>
<dbReference type="OrthoDB" id="6877645at2"/>
<name>A0A263HF38_9PAST</name>
<dbReference type="Gene3D" id="1.10.260.40">
    <property type="entry name" value="lambda repressor-like DNA-binding domains"/>
    <property type="match status" value="1"/>
</dbReference>
<dbReference type="AlphaFoldDB" id="A0A263HF38"/>
<reference evidence="3 5" key="2">
    <citation type="submission" date="2018-06" db="EMBL/GenBank/DDBJ databases">
        <authorList>
            <consortium name="Pathogen Informatics"/>
            <person name="Doyle S."/>
        </authorList>
    </citation>
    <scope>NUCLEOTIDE SEQUENCE [LARGE SCALE GENOMIC DNA]</scope>
    <source>
        <strain evidence="3 5">NCTC10851</strain>
    </source>
</reference>
<dbReference type="Proteomes" id="UP000215738">
    <property type="component" value="Unassembled WGS sequence"/>
</dbReference>
<dbReference type="Proteomes" id="UP000254507">
    <property type="component" value="Unassembled WGS sequence"/>
</dbReference>
<dbReference type="CDD" id="cd00093">
    <property type="entry name" value="HTH_XRE"/>
    <property type="match status" value="1"/>
</dbReference>
<dbReference type="EMBL" id="UFSB01000001">
    <property type="protein sequence ID" value="SUU35959.1"/>
    <property type="molecule type" value="Genomic_DNA"/>
</dbReference>
<dbReference type="SUPFAM" id="SSF47413">
    <property type="entry name" value="lambda repressor-like DNA-binding domains"/>
    <property type="match status" value="1"/>
</dbReference>
<dbReference type="EMBL" id="NLFK01000003">
    <property type="protein sequence ID" value="OZN25277.1"/>
    <property type="molecule type" value="Genomic_DNA"/>
</dbReference>
<dbReference type="SMART" id="SM00530">
    <property type="entry name" value="HTH_XRE"/>
    <property type="match status" value="1"/>
</dbReference>
<dbReference type="InterPro" id="IPR001387">
    <property type="entry name" value="Cro/C1-type_HTH"/>
</dbReference>
<dbReference type="Pfam" id="PF01381">
    <property type="entry name" value="HTH_3"/>
    <property type="match status" value="1"/>
</dbReference>
<dbReference type="GO" id="GO:0003677">
    <property type="term" value="F:DNA binding"/>
    <property type="evidence" value="ECO:0007669"/>
    <property type="project" value="InterPro"/>
</dbReference>
<evidence type="ECO:0000313" key="5">
    <source>
        <dbReference type="Proteomes" id="UP000254507"/>
    </source>
</evidence>
<gene>
    <name evidence="2" type="ORF">CFY87_03795</name>
    <name evidence="3" type="ORF">NCTC10851_01051</name>
</gene>
<keyword evidence="4" id="KW-1185">Reference proteome</keyword>
<sequence length="69" mass="7766">MNKIADFRKALNVTQAQLAEKIGWTQPRIANYETGLRTPSLQDGRKIVRALNAFGLSVSFDDVFPDDKQ</sequence>
<dbReference type="InParanoid" id="A0A263HF38"/>
<organism evidence="3 5">
    <name type="scientific">Actinobacillus seminis</name>
    <dbReference type="NCBI Taxonomy" id="722"/>
    <lineage>
        <taxon>Bacteria</taxon>
        <taxon>Pseudomonadati</taxon>
        <taxon>Pseudomonadota</taxon>
        <taxon>Gammaproteobacteria</taxon>
        <taxon>Pasteurellales</taxon>
        <taxon>Pasteurellaceae</taxon>
        <taxon>Actinobacillus</taxon>
    </lineage>
</organism>
<reference evidence="2 4" key="1">
    <citation type="submission" date="2017-07" db="EMBL/GenBank/DDBJ databases">
        <title>Virulence factors identified in Actinobacillus seminis.</title>
        <authorList>
            <person name="Negrete-Abascal E."/>
            <person name="Vaca-Pacheco S."/>
            <person name="Montes-Garcia F."/>
            <person name="Leyto-Gil A.M."/>
            <person name="Fragoso-Garcia E."/>
            <person name="Carvente-Garcia R."/>
            <person name="Perez-Agueros S."/>
            <person name="Castelan-Sanchez H.G."/>
            <person name="Garcia-Molina A."/>
            <person name="Villamar T.E."/>
            <person name="Vazquez-Cruz C."/>
        </authorList>
    </citation>
    <scope>NUCLEOTIDE SEQUENCE [LARGE SCALE GENOMIC DNA]</scope>
    <source>
        <strain evidence="2 4">ATCC 15768</strain>
    </source>
</reference>
<evidence type="ECO:0000313" key="2">
    <source>
        <dbReference type="EMBL" id="OZN25277.1"/>
    </source>
</evidence>
<evidence type="ECO:0000313" key="4">
    <source>
        <dbReference type="Proteomes" id="UP000215738"/>
    </source>
</evidence>
<proteinExistence type="predicted"/>
<dbReference type="RefSeq" id="WP_094945951.1">
    <property type="nucleotide sequence ID" value="NZ_NLFK01000003.1"/>
</dbReference>
<evidence type="ECO:0000313" key="3">
    <source>
        <dbReference type="EMBL" id="SUU35959.1"/>
    </source>
</evidence>
<evidence type="ECO:0000259" key="1">
    <source>
        <dbReference type="PROSITE" id="PS50943"/>
    </source>
</evidence>